<feature type="region of interest" description="Disordered" evidence="1">
    <location>
        <begin position="145"/>
        <end position="226"/>
    </location>
</feature>
<gene>
    <name evidence="2" type="ORF">FOZ62_027093</name>
</gene>
<evidence type="ECO:0000313" key="2">
    <source>
        <dbReference type="EMBL" id="KAF4738779.1"/>
    </source>
</evidence>
<sequence>MEAWVSNMADGFEKFKGDMVRNSKDAAEGFERFKGNVVNTCQDAAEGFERFKGNVDAAEGFERFEGDVIRTSQDAAEGFRRFKRGLVRHCVHMADGFERFKKAVIRWLLSLLNGSGILDGSEIFKRKVLLAIFADAKREGNPLLRVRSSPKRISESTNDTFRRKEDGQADAYQEEQDSTHLDSEPDPESDSQSDLKSDSGSVSESEDRCKDPVGGGLTEFSRAGKF</sequence>
<dbReference type="AlphaFoldDB" id="A0A7J6T0M4"/>
<dbReference type="EMBL" id="JABANM010010790">
    <property type="protein sequence ID" value="KAF4738779.1"/>
    <property type="molecule type" value="Genomic_DNA"/>
</dbReference>
<protein>
    <submittedName>
        <fullName evidence="2">Uncharacterized protein</fullName>
    </submittedName>
</protein>
<dbReference type="Proteomes" id="UP000574390">
    <property type="component" value="Unassembled WGS sequence"/>
</dbReference>
<reference evidence="2 3" key="1">
    <citation type="submission" date="2020-04" db="EMBL/GenBank/DDBJ databases">
        <title>Perkinsus olseni comparative genomics.</title>
        <authorList>
            <person name="Bogema D.R."/>
        </authorList>
    </citation>
    <scope>NUCLEOTIDE SEQUENCE [LARGE SCALE GENOMIC DNA]</scope>
    <source>
        <strain evidence="2">ATCC PRA-205</strain>
    </source>
</reference>
<accession>A0A7J6T0M4</accession>
<organism evidence="2 3">
    <name type="scientific">Perkinsus olseni</name>
    <name type="common">Perkinsus atlanticus</name>
    <dbReference type="NCBI Taxonomy" id="32597"/>
    <lineage>
        <taxon>Eukaryota</taxon>
        <taxon>Sar</taxon>
        <taxon>Alveolata</taxon>
        <taxon>Perkinsozoa</taxon>
        <taxon>Perkinsea</taxon>
        <taxon>Perkinsida</taxon>
        <taxon>Perkinsidae</taxon>
        <taxon>Perkinsus</taxon>
    </lineage>
</organism>
<proteinExistence type="predicted"/>
<comment type="caution">
    <text evidence="2">The sequence shown here is derived from an EMBL/GenBank/DDBJ whole genome shotgun (WGS) entry which is preliminary data.</text>
</comment>
<name>A0A7J6T0M4_PEROL</name>
<evidence type="ECO:0000256" key="1">
    <source>
        <dbReference type="SAM" id="MobiDB-lite"/>
    </source>
</evidence>
<evidence type="ECO:0000313" key="3">
    <source>
        <dbReference type="Proteomes" id="UP000574390"/>
    </source>
</evidence>